<dbReference type="AlphaFoldDB" id="A0A1R4GMW8"/>
<dbReference type="EMBL" id="FUGE01000098">
    <property type="protein sequence ID" value="SJM69464.1"/>
    <property type="molecule type" value="Genomic_DNA"/>
</dbReference>
<feature type="transmembrane region" description="Helical" evidence="7">
    <location>
        <begin position="356"/>
        <end position="373"/>
    </location>
</feature>
<keyword evidence="9" id="KW-1185">Reference proteome</keyword>
<gene>
    <name evidence="8" type="ORF">A1232T_00783</name>
</gene>
<dbReference type="GO" id="GO:0012505">
    <property type="term" value="C:endomembrane system"/>
    <property type="evidence" value="ECO:0007669"/>
    <property type="project" value="UniProtKB-SubCell"/>
</dbReference>
<dbReference type="PANTHER" id="PTHR23501:SF191">
    <property type="entry name" value="VACUOLAR BASIC AMINO ACID TRANSPORTER 4"/>
    <property type="match status" value="1"/>
</dbReference>
<organism evidence="8 9">
    <name type="scientific">Psychrobacter piechaudii</name>
    <dbReference type="NCBI Taxonomy" id="1945521"/>
    <lineage>
        <taxon>Bacteria</taxon>
        <taxon>Pseudomonadati</taxon>
        <taxon>Pseudomonadota</taxon>
        <taxon>Gammaproteobacteria</taxon>
        <taxon>Moraxellales</taxon>
        <taxon>Moraxellaceae</taxon>
        <taxon>Psychrobacter</taxon>
    </lineage>
</organism>
<dbReference type="Proteomes" id="UP000188357">
    <property type="component" value="Unassembled WGS sequence"/>
</dbReference>
<sequence length="550" mass="61482">MKSPRILETPPNWTEDEKPALPGSPPSIAHSRSKSIVYFIIGVFIAICGGLGNGIITANLPQIQGEYALTPSQVAWIPAVYVMANVSANLLLFKARQQFGLRWFSEISLLMFMLVMFIHIFVQNYPMALLVRAIGGFVAAPLSSLGLYYVMQAFSSQYRLQGLYIGFGVSALAIPLAWIMSPYLVNVNDWTRLYTFEFGLALCCFAMVVAVKLPRSLRIEVYEKKDILTFLLLAPGFGLLCGVLVKGSILWWENSPLLAYMLIGALALLMSGFFFEHYRKNPLIMTRWLGSVALWRFVVGAFLLRLIMSEQSYAVVNFLKSQGIMSDQFVGFYTVIFFGMLAGLIVSALTFSRDHLIPPMVVATLLVAVASVYDANMLTSEVRPQNFYLSQFAVAFAGSLFMGPLVLMGFGLTLRQSVNHVITFIILFGATQNFGGLVGSAFYSTLQQQRTQYHKQSILQQMQSTDATVTQRLQQYQAGFKPIITDNNFSQQQAQQSLNQIVTREAQIKAYGDIITVNSYIATFLFAWGMINIARKKYIENRQKAAIKQT</sequence>
<feature type="transmembrane region" description="Helical" evidence="7">
    <location>
        <begin position="393"/>
        <end position="414"/>
    </location>
</feature>
<evidence type="ECO:0000313" key="9">
    <source>
        <dbReference type="Proteomes" id="UP000188357"/>
    </source>
</evidence>
<dbReference type="SUPFAM" id="SSF103473">
    <property type="entry name" value="MFS general substrate transporter"/>
    <property type="match status" value="1"/>
</dbReference>
<dbReference type="STRING" id="1945521.A1232T_00783"/>
<keyword evidence="4 7" id="KW-1133">Transmembrane helix</keyword>
<feature type="transmembrane region" description="Helical" evidence="7">
    <location>
        <begin position="36"/>
        <end position="56"/>
    </location>
</feature>
<evidence type="ECO:0000256" key="6">
    <source>
        <dbReference type="SAM" id="MobiDB-lite"/>
    </source>
</evidence>
<keyword evidence="3 7" id="KW-0812">Transmembrane</keyword>
<evidence type="ECO:0000313" key="8">
    <source>
        <dbReference type="EMBL" id="SJM69464.1"/>
    </source>
</evidence>
<feature type="transmembrane region" description="Helical" evidence="7">
    <location>
        <begin position="76"/>
        <end position="93"/>
    </location>
</feature>
<dbReference type="RefSeq" id="WP_077450603.1">
    <property type="nucleotide sequence ID" value="NZ_FUGE01000098.1"/>
</dbReference>
<feature type="transmembrane region" description="Helical" evidence="7">
    <location>
        <begin position="514"/>
        <end position="534"/>
    </location>
</feature>
<evidence type="ECO:0000256" key="4">
    <source>
        <dbReference type="ARBA" id="ARBA00022989"/>
    </source>
</evidence>
<feature type="transmembrane region" description="Helical" evidence="7">
    <location>
        <begin position="421"/>
        <end position="443"/>
    </location>
</feature>
<feature type="transmembrane region" description="Helical" evidence="7">
    <location>
        <begin position="288"/>
        <end position="308"/>
    </location>
</feature>
<accession>A0A1R4GMW8</accession>
<feature type="transmembrane region" description="Helical" evidence="7">
    <location>
        <begin position="193"/>
        <end position="214"/>
    </location>
</feature>
<protein>
    <submittedName>
        <fullName evidence="8">Major Facilitator Superfamily protein</fullName>
    </submittedName>
</protein>
<dbReference type="PANTHER" id="PTHR23501">
    <property type="entry name" value="MAJOR FACILITATOR SUPERFAMILY"/>
    <property type="match status" value="1"/>
</dbReference>
<feature type="transmembrane region" description="Helical" evidence="7">
    <location>
        <begin position="100"/>
        <end position="122"/>
    </location>
</feature>
<keyword evidence="5 7" id="KW-0472">Membrane</keyword>
<evidence type="ECO:0000256" key="1">
    <source>
        <dbReference type="ARBA" id="ARBA00004127"/>
    </source>
</evidence>
<dbReference type="GO" id="GO:0005886">
    <property type="term" value="C:plasma membrane"/>
    <property type="evidence" value="ECO:0007669"/>
    <property type="project" value="TreeGrafter"/>
</dbReference>
<evidence type="ECO:0000256" key="5">
    <source>
        <dbReference type="ARBA" id="ARBA00023136"/>
    </source>
</evidence>
<comment type="subcellular location">
    <subcellularLocation>
        <location evidence="1">Endomembrane system</location>
        <topology evidence="1">Multi-pass membrane protein</topology>
    </subcellularLocation>
</comment>
<feature type="transmembrane region" description="Helical" evidence="7">
    <location>
        <begin position="162"/>
        <end position="181"/>
    </location>
</feature>
<feature type="region of interest" description="Disordered" evidence="6">
    <location>
        <begin position="1"/>
        <end position="26"/>
    </location>
</feature>
<feature type="transmembrane region" description="Helical" evidence="7">
    <location>
        <begin position="128"/>
        <end position="150"/>
    </location>
</feature>
<feature type="transmembrane region" description="Helical" evidence="7">
    <location>
        <begin position="226"/>
        <end position="245"/>
    </location>
</feature>
<dbReference type="InterPro" id="IPR036259">
    <property type="entry name" value="MFS_trans_sf"/>
</dbReference>
<dbReference type="GO" id="GO:0022857">
    <property type="term" value="F:transmembrane transporter activity"/>
    <property type="evidence" value="ECO:0007669"/>
    <property type="project" value="InterPro"/>
</dbReference>
<proteinExistence type="predicted"/>
<name>A0A1R4GMW8_9GAMM</name>
<dbReference type="Gene3D" id="1.20.1250.20">
    <property type="entry name" value="MFS general substrate transporter like domains"/>
    <property type="match status" value="1"/>
</dbReference>
<dbReference type="InterPro" id="IPR011701">
    <property type="entry name" value="MFS"/>
</dbReference>
<evidence type="ECO:0000256" key="7">
    <source>
        <dbReference type="SAM" id="Phobius"/>
    </source>
</evidence>
<dbReference type="Pfam" id="PF07690">
    <property type="entry name" value="MFS_1"/>
    <property type="match status" value="1"/>
</dbReference>
<feature type="transmembrane region" description="Helical" evidence="7">
    <location>
        <begin position="328"/>
        <end position="349"/>
    </location>
</feature>
<evidence type="ECO:0000256" key="3">
    <source>
        <dbReference type="ARBA" id="ARBA00022692"/>
    </source>
</evidence>
<evidence type="ECO:0000256" key="2">
    <source>
        <dbReference type="ARBA" id="ARBA00022448"/>
    </source>
</evidence>
<reference evidence="8 9" key="1">
    <citation type="submission" date="2017-02" db="EMBL/GenBank/DDBJ databases">
        <authorList>
            <person name="Peterson S.W."/>
        </authorList>
    </citation>
    <scope>NUCLEOTIDE SEQUENCE [LARGE SCALE GENOMIC DNA]</scope>
    <source>
        <strain evidence="8">Psychrobacter_piechaudii</strain>
    </source>
</reference>
<feature type="transmembrane region" description="Helical" evidence="7">
    <location>
        <begin position="257"/>
        <end position="276"/>
    </location>
</feature>
<keyword evidence="2" id="KW-0813">Transport</keyword>